<keyword evidence="3" id="KW-0228">DNA excision</keyword>
<feature type="domain" description="UvrC family homology region profile" evidence="10">
    <location>
        <begin position="261"/>
        <end position="402"/>
    </location>
</feature>
<evidence type="ECO:0000256" key="5">
    <source>
        <dbReference type="ARBA" id="ARBA00023204"/>
    </source>
</evidence>
<protein>
    <submittedName>
        <fullName evidence="11">UvrABC system protein C</fullName>
    </submittedName>
</protein>
<reference evidence="11 12" key="1">
    <citation type="submission" date="2019-02" db="EMBL/GenBank/DDBJ databases">
        <title>Deep-cultivation of Planctomycetes and their phenomic and genomic characterization uncovers novel biology.</title>
        <authorList>
            <person name="Wiegand S."/>
            <person name="Jogler M."/>
            <person name="Boedeker C."/>
            <person name="Pinto D."/>
            <person name="Vollmers J."/>
            <person name="Rivas-Marin E."/>
            <person name="Kohn T."/>
            <person name="Peeters S.H."/>
            <person name="Heuer A."/>
            <person name="Rast P."/>
            <person name="Oberbeckmann S."/>
            <person name="Bunk B."/>
            <person name="Jeske O."/>
            <person name="Meyerdierks A."/>
            <person name="Storesund J.E."/>
            <person name="Kallscheuer N."/>
            <person name="Luecker S."/>
            <person name="Lage O.M."/>
            <person name="Pohl T."/>
            <person name="Merkel B.J."/>
            <person name="Hornburger P."/>
            <person name="Mueller R.-W."/>
            <person name="Bruemmer F."/>
            <person name="Labrenz M."/>
            <person name="Spormann A.M."/>
            <person name="Op den Camp H."/>
            <person name="Overmann J."/>
            <person name="Amann R."/>
            <person name="Jetten M.S.M."/>
            <person name="Mascher T."/>
            <person name="Medema M.H."/>
            <person name="Devos D.P."/>
            <person name="Kaster A.-K."/>
            <person name="Ovreas L."/>
            <person name="Rohde M."/>
            <person name="Galperin M.Y."/>
            <person name="Jogler C."/>
        </authorList>
    </citation>
    <scope>NUCLEOTIDE SEQUENCE [LARGE SCALE GENOMIC DNA]</scope>
    <source>
        <strain evidence="11 12">Pla175</strain>
    </source>
</reference>
<name>A0A518DHP7_9BACT</name>
<dbReference type="Gene3D" id="3.40.1440.10">
    <property type="entry name" value="GIY-YIG endonuclease"/>
    <property type="match status" value="1"/>
</dbReference>
<dbReference type="PROSITE" id="PS50151">
    <property type="entry name" value="UVR"/>
    <property type="match status" value="1"/>
</dbReference>
<keyword evidence="2" id="KW-0227">DNA damage</keyword>
<dbReference type="Proteomes" id="UP000317429">
    <property type="component" value="Chromosome"/>
</dbReference>
<evidence type="ECO:0000256" key="7">
    <source>
        <dbReference type="SAM" id="MobiDB-lite"/>
    </source>
</evidence>
<keyword evidence="1" id="KW-0963">Cytoplasm</keyword>
<evidence type="ECO:0000313" key="12">
    <source>
        <dbReference type="Proteomes" id="UP000317429"/>
    </source>
</evidence>
<dbReference type="Pfam" id="PF08459">
    <property type="entry name" value="UvrC_RNaseH_dom"/>
    <property type="match status" value="1"/>
</dbReference>
<evidence type="ECO:0000259" key="10">
    <source>
        <dbReference type="PROSITE" id="PS50165"/>
    </source>
</evidence>
<dbReference type="EMBL" id="CP036291">
    <property type="protein sequence ID" value="QDU91007.1"/>
    <property type="molecule type" value="Genomic_DNA"/>
</dbReference>
<dbReference type="OrthoDB" id="9804933at2"/>
<dbReference type="PROSITE" id="PS50165">
    <property type="entry name" value="UVRC"/>
    <property type="match status" value="1"/>
</dbReference>
<evidence type="ECO:0000256" key="6">
    <source>
        <dbReference type="ARBA" id="ARBA00023236"/>
    </source>
</evidence>
<dbReference type="KEGG" id="pnd:Pla175_44230"/>
<dbReference type="CDD" id="cd10434">
    <property type="entry name" value="GIY-YIG_UvrC_Cho"/>
    <property type="match status" value="1"/>
</dbReference>
<dbReference type="InterPro" id="IPR050066">
    <property type="entry name" value="UvrABC_protein_C"/>
</dbReference>
<evidence type="ECO:0000256" key="4">
    <source>
        <dbReference type="ARBA" id="ARBA00022881"/>
    </source>
</evidence>
<dbReference type="InterPro" id="IPR038476">
    <property type="entry name" value="UvrC_RNase_H_dom_sf"/>
</dbReference>
<evidence type="ECO:0000256" key="3">
    <source>
        <dbReference type="ARBA" id="ARBA00022769"/>
    </source>
</evidence>
<dbReference type="GO" id="GO:0009380">
    <property type="term" value="C:excinuclease repair complex"/>
    <property type="evidence" value="ECO:0007669"/>
    <property type="project" value="TreeGrafter"/>
</dbReference>
<dbReference type="SMART" id="SM00465">
    <property type="entry name" value="GIYc"/>
    <property type="match status" value="1"/>
</dbReference>
<dbReference type="RefSeq" id="WP_145290617.1">
    <property type="nucleotide sequence ID" value="NZ_CP036291.1"/>
</dbReference>
<keyword evidence="5" id="KW-0234">DNA repair</keyword>
<dbReference type="InterPro" id="IPR001162">
    <property type="entry name" value="UvrC_RNase_H_dom"/>
</dbReference>
<dbReference type="Pfam" id="PF01541">
    <property type="entry name" value="GIY-YIG"/>
    <property type="match status" value="1"/>
</dbReference>
<dbReference type="GO" id="GO:0009381">
    <property type="term" value="F:excinuclease ABC activity"/>
    <property type="evidence" value="ECO:0007669"/>
    <property type="project" value="InterPro"/>
</dbReference>
<dbReference type="AlphaFoldDB" id="A0A518DHP7"/>
<dbReference type="Gene3D" id="3.30.420.340">
    <property type="entry name" value="UvrC, RNAse H endonuclease domain"/>
    <property type="match status" value="1"/>
</dbReference>
<accession>A0A518DHP7</accession>
<sequence>MADEDPSVKPVLIESTPDGDDGAAAQPLPKTQGEFFARAAEKVRSKFPATSGIYLFQDQAGRVLYVGKAKNLRARAGSYFLKAAADDSRTRDLVREAYDIDFLEAESEVDALLMESRLVKDIQPKFNKELRDDKTFPYLQITTHEDFPRVEITREPRGSAAKLYGPFTSVGALRGALQALQKIFKFRTCSLDIEADDERWRWFRPCLLASIDQCTAPCNLRVSKEDYRRDIQRLKTFLEGGKTRLLKELRDEMQAAAAELRYEKAARLRNEIKLLERLDERGDLEENAQPEVFYVDPKKGLAGLQKVLKLPKQPRTIEGVDIAHLGGNETVASLVQFLDGLPFKPGYRRYRIREVEGIDDFASIREVVARRFKRLSDEDAVFPDILLVDGGKGQLGKAMEAFSVLGIEPPTVISLAKKEELIYVPGRSEPLRLSRNAFALRLLQYVRDESHRFAQHYHHLLRKKRTLGE</sequence>
<dbReference type="InterPro" id="IPR000305">
    <property type="entry name" value="GIY-YIG_endonuc"/>
</dbReference>
<feature type="domain" description="GIY-YIG" evidence="9">
    <location>
        <begin position="49"/>
        <end position="128"/>
    </location>
</feature>
<dbReference type="InterPro" id="IPR047296">
    <property type="entry name" value="GIY-YIG_UvrC_Cho"/>
</dbReference>
<keyword evidence="4" id="KW-0267">Excision nuclease</keyword>
<dbReference type="Gene3D" id="4.10.860.10">
    <property type="entry name" value="UVR domain"/>
    <property type="match status" value="1"/>
</dbReference>
<dbReference type="PANTHER" id="PTHR30562">
    <property type="entry name" value="UVRC/OXIDOREDUCTASE"/>
    <property type="match status" value="1"/>
</dbReference>
<proteinExistence type="predicted"/>
<dbReference type="InterPro" id="IPR001943">
    <property type="entry name" value="UVR_dom"/>
</dbReference>
<dbReference type="InterPro" id="IPR035901">
    <property type="entry name" value="GIY-YIG_endonuc_sf"/>
</dbReference>
<organism evidence="11 12">
    <name type="scientific">Pirellulimonas nuda</name>
    <dbReference type="NCBI Taxonomy" id="2528009"/>
    <lineage>
        <taxon>Bacteria</taxon>
        <taxon>Pseudomonadati</taxon>
        <taxon>Planctomycetota</taxon>
        <taxon>Planctomycetia</taxon>
        <taxon>Pirellulales</taxon>
        <taxon>Lacipirellulaceae</taxon>
        <taxon>Pirellulimonas</taxon>
    </lineage>
</organism>
<dbReference type="SUPFAM" id="SSF46600">
    <property type="entry name" value="C-terminal UvrC-binding domain of UvrB"/>
    <property type="match status" value="1"/>
</dbReference>
<dbReference type="GO" id="GO:0009432">
    <property type="term" value="P:SOS response"/>
    <property type="evidence" value="ECO:0007669"/>
    <property type="project" value="UniProtKB-KW"/>
</dbReference>
<evidence type="ECO:0000259" key="8">
    <source>
        <dbReference type="PROSITE" id="PS50151"/>
    </source>
</evidence>
<dbReference type="Pfam" id="PF02151">
    <property type="entry name" value="UVR"/>
    <property type="match status" value="1"/>
</dbReference>
<evidence type="ECO:0000259" key="9">
    <source>
        <dbReference type="PROSITE" id="PS50164"/>
    </source>
</evidence>
<dbReference type="SUPFAM" id="SSF82771">
    <property type="entry name" value="GIY-YIG endonuclease"/>
    <property type="match status" value="1"/>
</dbReference>
<evidence type="ECO:0000256" key="1">
    <source>
        <dbReference type="ARBA" id="ARBA00022490"/>
    </source>
</evidence>
<feature type="domain" description="UVR" evidence="8">
    <location>
        <begin position="243"/>
        <end position="278"/>
    </location>
</feature>
<dbReference type="InterPro" id="IPR036876">
    <property type="entry name" value="UVR_dom_sf"/>
</dbReference>
<feature type="region of interest" description="Disordered" evidence="7">
    <location>
        <begin position="1"/>
        <end position="30"/>
    </location>
</feature>
<dbReference type="FunFam" id="3.40.1440.10:FF:000001">
    <property type="entry name" value="UvrABC system protein C"/>
    <property type="match status" value="1"/>
</dbReference>
<keyword evidence="6" id="KW-0742">SOS response</keyword>
<evidence type="ECO:0000313" key="11">
    <source>
        <dbReference type="EMBL" id="QDU91007.1"/>
    </source>
</evidence>
<dbReference type="PROSITE" id="PS50164">
    <property type="entry name" value="GIY_YIG"/>
    <property type="match status" value="1"/>
</dbReference>
<keyword evidence="12" id="KW-1185">Reference proteome</keyword>
<dbReference type="PANTHER" id="PTHR30562:SF1">
    <property type="entry name" value="UVRABC SYSTEM PROTEIN C"/>
    <property type="match status" value="1"/>
</dbReference>
<dbReference type="GO" id="GO:0006289">
    <property type="term" value="P:nucleotide-excision repair"/>
    <property type="evidence" value="ECO:0007669"/>
    <property type="project" value="InterPro"/>
</dbReference>
<evidence type="ECO:0000256" key="2">
    <source>
        <dbReference type="ARBA" id="ARBA00022763"/>
    </source>
</evidence>
<gene>
    <name evidence="11" type="primary">uvrC</name>
    <name evidence="11" type="ORF">Pla175_44230</name>
</gene>